<protein>
    <submittedName>
        <fullName evidence="1">Uncharacterized protein</fullName>
    </submittedName>
</protein>
<comment type="caution">
    <text evidence="1">The sequence shown here is derived from an EMBL/GenBank/DDBJ whole genome shotgun (WGS) entry which is preliminary data.</text>
</comment>
<evidence type="ECO:0000313" key="2">
    <source>
        <dbReference type="Proteomes" id="UP001372338"/>
    </source>
</evidence>
<dbReference type="InterPro" id="IPR017945">
    <property type="entry name" value="DHBP_synth_RibB-like_a/b_dom"/>
</dbReference>
<dbReference type="SUPFAM" id="SSF55821">
    <property type="entry name" value="YrdC/RibB"/>
    <property type="match status" value="1"/>
</dbReference>
<reference evidence="1 2" key="1">
    <citation type="submission" date="2024-01" db="EMBL/GenBank/DDBJ databases">
        <title>The genomes of 5 underutilized Papilionoideae crops provide insights into root nodulation and disease resistanc.</title>
        <authorList>
            <person name="Yuan L."/>
        </authorList>
    </citation>
    <scope>NUCLEOTIDE SEQUENCE [LARGE SCALE GENOMIC DNA]</scope>
    <source>
        <strain evidence="1">ZHUSHIDOU_FW_LH</strain>
        <tissue evidence="1">Leaf</tissue>
    </source>
</reference>
<dbReference type="Gene3D" id="3.90.870.10">
    <property type="entry name" value="DHBP synthase"/>
    <property type="match status" value="1"/>
</dbReference>
<organism evidence="1 2">
    <name type="scientific">Crotalaria pallida</name>
    <name type="common">Smooth rattlebox</name>
    <name type="synonym">Crotalaria striata</name>
    <dbReference type="NCBI Taxonomy" id="3830"/>
    <lineage>
        <taxon>Eukaryota</taxon>
        <taxon>Viridiplantae</taxon>
        <taxon>Streptophyta</taxon>
        <taxon>Embryophyta</taxon>
        <taxon>Tracheophyta</taxon>
        <taxon>Spermatophyta</taxon>
        <taxon>Magnoliopsida</taxon>
        <taxon>eudicotyledons</taxon>
        <taxon>Gunneridae</taxon>
        <taxon>Pentapetalae</taxon>
        <taxon>rosids</taxon>
        <taxon>fabids</taxon>
        <taxon>Fabales</taxon>
        <taxon>Fabaceae</taxon>
        <taxon>Papilionoideae</taxon>
        <taxon>50 kb inversion clade</taxon>
        <taxon>genistoids sensu lato</taxon>
        <taxon>core genistoids</taxon>
        <taxon>Crotalarieae</taxon>
        <taxon>Crotalaria</taxon>
    </lineage>
</organism>
<dbReference type="Proteomes" id="UP001372338">
    <property type="component" value="Unassembled WGS sequence"/>
</dbReference>
<keyword evidence="2" id="KW-1185">Reference proteome</keyword>
<sequence>MMHVEKKVSVVHPATYAYAAEALEALKAGKVIALPTDTVLYGFSCTMDFLVMLVNFTDNNQRQSQLDRSLFLLHFPTLR</sequence>
<evidence type="ECO:0000313" key="1">
    <source>
        <dbReference type="EMBL" id="KAK7261366.1"/>
    </source>
</evidence>
<name>A0AAN9EQ66_CROPI</name>
<gene>
    <name evidence="1" type="ORF">RIF29_27675</name>
</gene>
<accession>A0AAN9EQ66</accession>
<dbReference type="AlphaFoldDB" id="A0AAN9EQ66"/>
<dbReference type="EMBL" id="JAYWIO010000005">
    <property type="protein sequence ID" value="KAK7261366.1"/>
    <property type="molecule type" value="Genomic_DNA"/>
</dbReference>
<proteinExistence type="predicted"/>